<keyword evidence="3" id="KW-1185">Reference proteome</keyword>
<name>E7RYA0_9BURK</name>
<feature type="region of interest" description="Disordered" evidence="1">
    <location>
        <begin position="233"/>
        <end position="297"/>
    </location>
</feature>
<proteinExistence type="predicted"/>
<organism evidence="2 3">
    <name type="scientific">Lautropia mirabilis ATCC 51599</name>
    <dbReference type="NCBI Taxonomy" id="887898"/>
    <lineage>
        <taxon>Bacteria</taxon>
        <taxon>Pseudomonadati</taxon>
        <taxon>Pseudomonadota</taxon>
        <taxon>Betaproteobacteria</taxon>
        <taxon>Burkholderiales</taxon>
        <taxon>Burkholderiaceae</taxon>
        <taxon>Lautropia</taxon>
    </lineage>
</organism>
<comment type="caution">
    <text evidence="2">The sequence shown here is derived from an EMBL/GenBank/DDBJ whole genome shotgun (WGS) entry which is preliminary data.</text>
</comment>
<gene>
    <name evidence="2" type="ORF">HMPREF0551_1664</name>
</gene>
<evidence type="ECO:0000313" key="2">
    <source>
        <dbReference type="EMBL" id="EFV94599.1"/>
    </source>
</evidence>
<feature type="compositionally biased region" description="Basic and acidic residues" evidence="1">
    <location>
        <begin position="233"/>
        <end position="242"/>
    </location>
</feature>
<feature type="region of interest" description="Disordered" evidence="1">
    <location>
        <begin position="1"/>
        <end position="21"/>
    </location>
</feature>
<dbReference type="HOGENOM" id="CLU_677553_0_0_4"/>
<reference evidence="2 3" key="1">
    <citation type="submission" date="2010-12" db="EMBL/GenBank/DDBJ databases">
        <authorList>
            <person name="Muzny D."/>
            <person name="Qin X."/>
            <person name="Deng J."/>
            <person name="Jiang H."/>
            <person name="Liu Y."/>
            <person name="Qu J."/>
            <person name="Song X.-Z."/>
            <person name="Zhang L."/>
            <person name="Thornton R."/>
            <person name="Coyle M."/>
            <person name="Francisco L."/>
            <person name="Jackson L."/>
            <person name="Javaid M."/>
            <person name="Korchina V."/>
            <person name="Kovar C."/>
            <person name="Mata R."/>
            <person name="Mathew T."/>
            <person name="Ngo R."/>
            <person name="Nguyen L."/>
            <person name="Nguyen N."/>
            <person name="Okwuonu G."/>
            <person name="Ongeri F."/>
            <person name="Pham C."/>
            <person name="Simmons D."/>
            <person name="Wilczek-Boney K."/>
            <person name="Hale W."/>
            <person name="Jakkamsetti A."/>
            <person name="Pham P."/>
            <person name="Ruth R."/>
            <person name="San Lucas F."/>
            <person name="Warren J."/>
            <person name="Zhang J."/>
            <person name="Zhao Z."/>
            <person name="Zhou C."/>
            <person name="Zhu D."/>
            <person name="Lee S."/>
            <person name="Bess C."/>
            <person name="Blankenburg K."/>
            <person name="Forbes L."/>
            <person name="Fu Q."/>
            <person name="Gubbala S."/>
            <person name="Hirani K."/>
            <person name="Jayaseelan J.C."/>
            <person name="Lara F."/>
            <person name="Munidasa M."/>
            <person name="Palculict T."/>
            <person name="Patil S."/>
            <person name="Pu L.-L."/>
            <person name="Saada N."/>
            <person name="Tang L."/>
            <person name="Weissenberger G."/>
            <person name="Zhu Y."/>
            <person name="Hemphill L."/>
            <person name="Shang Y."/>
            <person name="Youmans B."/>
            <person name="Ayvaz T."/>
            <person name="Ross M."/>
            <person name="Santibanez J."/>
            <person name="Aqrawi P."/>
            <person name="Gross S."/>
            <person name="Joshi V."/>
            <person name="Fowler G."/>
            <person name="Nazareth L."/>
            <person name="Reid J."/>
            <person name="Worley K."/>
            <person name="Petrosino J."/>
            <person name="Highlander S."/>
            <person name="Gibbs R."/>
        </authorList>
    </citation>
    <scope>NUCLEOTIDE SEQUENCE [LARGE SCALE GENOMIC DNA]</scope>
    <source>
        <strain evidence="2 3">ATCC 51599</strain>
    </source>
</reference>
<protein>
    <submittedName>
        <fullName evidence="2">Uncharacterized protein</fullName>
    </submittedName>
</protein>
<dbReference type="Proteomes" id="UP000011021">
    <property type="component" value="Unassembled WGS sequence"/>
</dbReference>
<accession>E7RYA0</accession>
<feature type="compositionally biased region" description="Low complexity" evidence="1">
    <location>
        <begin position="277"/>
        <end position="291"/>
    </location>
</feature>
<evidence type="ECO:0000313" key="3">
    <source>
        <dbReference type="Proteomes" id="UP000011021"/>
    </source>
</evidence>
<sequence length="406" mass="42479">MHATRPSSRSAHRTRNTSPSALPPLSALLAAALLAGCAVTQPNGIPERMLTPEAVQEAARQDANGEPYYLSYQVGETGLAAAFDDGNHTYVEFERPVPSDLSCFDNAGALLSCEAVGNVLAVEGTHAGILLRQGENASFIAPNPKALTPPPRQLGNTSAWAAHVQARNRVLLKAPLRQALERSAGVQADPNLNQAAGLRASMVQTVAPAQSGAVEHPGSATDRPGTRLLRHGETASHRETASHHATANEPGPRARGSLKAERPDGAAAIPPGTSVRPGKPAGATSATAPGPHNTIVSTSRWTSLPFADNSAQLDARHPVMTRLGKSLTQADEVRVEVLSSAEDALLAQARLAATRELLQRQGVISSRIRTSTRTLPAARSTRQGAAPGQPTLRIQLLKNGLPLEAA</sequence>
<dbReference type="AlphaFoldDB" id="E7RYA0"/>
<dbReference type="EMBL" id="AEQP01000014">
    <property type="protein sequence ID" value="EFV94599.1"/>
    <property type="molecule type" value="Genomic_DNA"/>
</dbReference>
<evidence type="ECO:0000256" key="1">
    <source>
        <dbReference type="SAM" id="MobiDB-lite"/>
    </source>
</evidence>